<comment type="subcellular location">
    <subcellularLocation>
        <location evidence="2">Cell membrane</location>
        <topology evidence="2">Multi-pass membrane protein</topology>
    </subcellularLocation>
</comment>
<name>A0ABT0CDL7_THEVL</name>
<keyword evidence="2" id="KW-0813">Transport</keyword>
<gene>
    <name evidence="4" type="ORF">JX360_13430</name>
</gene>
<comment type="caution">
    <text evidence="4">The sequence shown here is derived from an EMBL/GenBank/DDBJ whole genome shotgun (WGS) entry which is preliminary data.</text>
</comment>
<dbReference type="InterPro" id="IPR003784">
    <property type="entry name" value="BioY"/>
</dbReference>
<dbReference type="PANTHER" id="PTHR34295">
    <property type="entry name" value="BIOTIN TRANSPORTER BIOY"/>
    <property type="match status" value="1"/>
</dbReference>
<feature type="transmembrane region" description="Helical" evidence="3">
    <location>
        <begin position="154"/>
        <end position="175"/>
    </location>
</feature>
<dbReference type="Gene3D" id="1.10.1760.20">
    <property type="match status" value="1"/>
</dbReference>
<evidence type="ECO:0000313" key="4">
    <source>
        <dbReference type="EMBL" id="MCJ2543890.1"/>
    </source>
</evidence>
<proteinExistence type="inferred from homology"/>
<keyword evidence="3" id="KW-1133">Transmembrane helix</keyword>
<dbReference type="PANTHER" id="PTHR34295:SF1">
    <property type="entry name" value="BIOTIN TRANSPORTER BIOY"/>
    <property type="match status" value="1"/>
</dbReference>
<evidence type="ECO:0000256" key="2">
    <source>
        <dbReference type="PIRNR" id="PIRNR016661"/>
    </source>
</evidence>
<feature type="transmembrane region" description="Helical" evidence="3">
    <location>
        <begin position="64"/>
        <end position="82"/>
    </location>
</feature>
<dbReference type="PIRSF" id="PIRSF016661">
    <property type="entry name" value="BioY"/>
    <property type="match status" value="1"/>
</dbReference>
<keyword evidence="5" id="KW-1185">Reference proteome</keyword>
<comment type="similarity">
    <text evidence="1 2">Belongs to the BioY family.</text>
</comment>
<dbReference type="RefSeq" id="WP_244351871.1">
    <property type="nucleotide sequence ID" value="NZ_JAFIRA010000039.1"/>
</dbReference>
<evidence type="ECO:0000256" key="1">
    <source>
        <dbReference type="ARBA" id="ARBA00010692"/>
    </source>
</evidence>
<feature type="transmembrane region" description="Helical" evidence="3">
    <location>
        <begin position="195"/>
        <end position="212"/>
    </location>
</feature>
<protein>
    <recommendedName>
        <fullName evidence="2">Biotin transporter</fullName>
    </recommendedName>
</protein>
<reference evidence="4" key="1">
    <citation type="submission" date="2021-02" db="EMBL/GenBank/DDBJ databases">
        <title>The CRISPR/cas machinery reduction and long-range gene transfer in the hot spring cyanobacterium Synechococcus.</title>
        <authorList>
            <person name="Dvorak P."/>
            <person name="Jahodarova E."/>
            <person name="Hasler P."/>
            <person name="Poulickova A."/>
        </authorList>
    </citation>
    <scope>NUCLEOTIDE SEQUENCE</scope>
    <source>
        <strain evidence="4">Rupite</strain>
    </source>
</reference>
<dbReference type="Pfam" id="PF02632">
    <property type="entry name" value="BioY"/>
    <property type="match status" value="1"/>
</dbReference>
<keyword evidence="2 3" id="KW-0472">Membrane</keyword>
<feature type="transmembrane region" description="Helical" evidence="3">
    <location>
        <begin position="12"/>
        <end position="32"/>
    </location>
</feature>
<feature type="transmembrane region" description="Helical" evidence="3">
    <location>
        <begin position="38"/>
        <end position="57"/>
    </location>
</feature>
<sequence>MRFGLLLTPLEWLWTAIGVILTILGTLTHLSFPAEMPWLGGYSFSLQIGGVLLTACLAGPVAAVYAQIVYLGLGLAGLQVFAQGGGWQYLYQPSFGYLLGFLPGAWVCGIIAFQQRDPKPSPSRRTRQRRLRLPASSETSFGNRALPPVGLQELGSGSLAALVLVHITGIVYLLATQPWDRQLLQWIQLYSGYTLPGQVIVASFVSVMALLLRRLLLF</sequence>
<accession>A0ABT0CDL7</accession>
<dbReference type="EMBL" id="JAFIRA010000039">
    <property type="protein sequence ID" value="MCJ2543890.1"/>
    <property type="molecule type" value="Genomic_DNA"/>
</dbReference>
<dbReference type="Proteomes" id="UP000830835">
    <property type="component" value="Unassembled WGS sequence"/>
</dbReference>
<organism evidence="4 5">
    <name type="scientific">Thermostichus vulcanus str. 'Rupite'</name>
    <dbReference type="NCBI Taxonomy" id="2813851"/>
    <lineage>
        <taxon>Bacteria</taxon>
        <taxon>Bacillati</taxon>
        <taxon>Cyanobacteriota</taxon>
        <taxon>Cyanophyceae</taxon>
        <taxon>Thermostichales</taxon>
        <taxon>Thermostichaceae</taxon>
        <taxon>Thermostichus</taxon>
    </lineage>
</organism>
<evidence type="ECO:0000256" key="3">
    <source>
        <dbReference type="SAM" id="Phobius"/>
    </source>
</evidence>
<keyword evidence="3" id="KW-0812">Transmembrane</keyword>
<keyword evidence="2" id="KW-1003">Cell membrane</keyword>
<evidence type="ECO:0000313" key="5">
    <source>
        <dbReference type="Proteomes" id="UP000830835"/>
    </source>
</evidence>
<feature type="transmembrane region" description="Helical" evidence="3">
    <location>
        <begin position="94"/>
        <end position="113"/>
    </location>
</feature>